<keyword evidence="3" id="KW-1185">Reference proteome</keyword>
<evidence type="ECO:0000313" key="3">
    <source>
        <dbReference type="Proteomes" id="UP000319267"/>
    </source>
</evidence>
<name>A0A521BAG7_9FLAO</name>
<dbReference type="RefSeq" id="WP_111376876.1">
    <property type="nucleotide sequence ID" value="NZ_CP043612.1"/>
</dbReference>
<organism evidence="2 3">
    <name type="scientific">Flavobacterium nitrogenifigens</name>
    <dbReference type="NCBI Taxonomy" id="1617283"/>
    <lineage>
        <taxon>Bacteria</taxon>
        <taxon>Pseudomonadati</taxon>
        <taxon>Bacteroidota</taxon>
        <taxon>Flavobacteriia</taxon>
        <taxon>Flavobacteriales</taxon>
        <taxon>Flavobacteriaceae</taxon>
        <taxon>Flavobacterium</taxon>
    </lineage>
</organism>
<feature type="chain" id="PRO_5021928126" description="Lipoprotein" evidence="1">
    <location>
        <begin position="26"/>
        <end position="139"/>
    </location>
</feature>
<dbReference type="OrthoDB" id="660065at2"/>
<dbReference type="PROSITE" id="PS51257">
    <property type="entry name" value="PROKAR_LIPOPROTEIN"/>
    <property type="match status" value="1"/>
</dbReference>
<dbReference type="AlphaFoldDB" id="A0A521BAG7"/>
<accession>A0A521BAG7</accession>
<protein>
    <recommendedName>
        <fullName evidence="4">Lipoprotein</fullName>
    </recommendedName>
</protein>
<reference evidence="2 3" key="1">
    <citation type="submission" date="2017-05" db="EMBL/GenBank/DDBJ databases">
        <authorList>
            <person name="Varghese N."/>
            <person name="Submissions S."/>
        </authorList>
    </citation>
    <scope>NUCLEOTIDE SEQUENCE [LARGE SCALE GENOMIC DNA]</scope>
    <source>
        <strain evidence="2 3">DSM 29982</strain>
    </source>
</reference>
<feature type="signal peptide" evidence="1">
    <location>
        <begin position="1"/>
        <end position="25"/>
    </location>
</feature>
<sequence>MKSFRLKTVLVVLFLSIGFVSCSNDDDKDQTPAPTPTTKAALVTEIKGPATGKVNDELSYDVTYTVDNACAEFDKISEVTIGSVKGLQVIAKYPSEVCTLQVPEPKKTVYKFKATAKGTFEIKFKKSETEFLTQKVVIE</sequence>
<evidence type="ECO:0000313" key="2">
    <source>
        <dbReference type="EMBL" id="SMO44086.1"/>
    </source>
</evidence>
<proteinExistence type="predicted"/>
<dbReference type="EMBL" id="FXTQ01000001">
    <property type="protein sequence ID" value="SMO44086.1"/>
    <property type="molecule type" value="Genomic_DNA"/>
</dbReference>
<gene>
    <name evidence="2" type="ORF">SAMN06265220_101809</name>
</gene>
<dbReference type="Proteomes" id="UP000319267">
    <property type="component" value="Unassembled WGS sequence"/>
</dbReference>
<evidence type="ECO:0008006" key="4">
    <source>
        <dbReference type="Google" id="ProtNLM"/>
    </source>
</evidence>
<keyword evidence="1" id="KW-0732">Signal</keyword>
<evidence type="ECO:0000256" key="1">
    <source>
        <dbReference type="SAM" id="SignalP"/>
    </source>
</evidence>